<dbReference type="PANTHER" id="PTHR42733">
    <property type="entry name" value="DJ-1 PROTEIN"/>
    <property type="match status" value="1"/>
</dbReference>
<evidence type="ECO:0000313" key="3">
    <source>
        <dbReference type="EMBL" id="XBH07902.1"/>
    </source>
</evidence>
<dbReference type="RefSeq" id="WP_406700739.1">
    <property type="nucleotide sequence ID" value="NZ_CP155447.1"/>
</dbReference>
<dbReference type="PROSITE" id="PS51276">
    <property type="entry name" value="PEPTIDASE_C56_PFPI"/>
    <property type="match status" value="1"/>
</dbReference>
<dbReference type="InterPro" id="IPR029062">
    <property type="entry name" value="Class_I_gatase-like"/>
</dbReference>
<accession>A0AAU7CS01</accession>
<feature type="domain" description="DJ-1/PfpI" evidence="2">
    <location>
        <begin position="7"/>
        <end position="170"/>
    </location>
</feature>
<evidence type="ECO:0000259" key="2">
    <source>
        <dbReference type="Pfam" id="PF01965"/>
    </source>
</evidence>
<organism evidence="3">
    <name type="scientific">Singulisphaera sp. Ch08</name>
    <dbReference type="NCBI Taxonomy" id="3120278"/>
    <lineage>
        <taxon>Bacteria</taxon>
        <taxon>Pseudomonadati</taxon>
        <taxon>Planctomycetota</taxon>
        <taxon>Planctomycetia</taxon>
        <taxon>Isosphaerales</taxon>
        <taxon>Isosphaeraceae</taxon>
        <taxon>Singulisphaera</taxon>
    </lineage>
</organism>
<comment type="similarity">
    <text evidence="1">Belongs to the peptidase C56 family.</text>
</comment>
<dbReference type="InterPro" id="IPR006286">
    <property type="entry name" value="C56_PfpI-like"/>
</dbReference>
<keyword evidence="3" id="KW-0315">Glutamine amidotransferase</keyword>
<name>A0AAU7CS01_9BACT</name>
<dbReference type="PANTHER" id="PTHR42733:SF13">
    <property type="entry name" value="DJ-1_PFPI DOMAIN-CONTAINING PROTEIN"/>
    <property type="match status" value="1"/>
</dbReference>
<dbReference type="CDD" id="cd03134">
    <property type="entry name" value="GATase1_PfpI_like"/>
    <property type="match status" value="1"/>
</dbReference>
<proteinExistence type="inferred from homology"/>
<gene>
    <name evidence="3" type="ORF">V5E97_18275</name>
</gene>
<sequence>MDSIQGKRVAVLVEKFYEDLELWYPVYRLREAGCNVKIVGPKAGETYASKHGYPAKSDVAASDVKASDFDAIVIPGGYSPDHMRRHKSMIDLVTQAAQQGKVLAAICHGPWMLCSAKCLKGRKVTGFFAIRDDVENAGGVWEDAPVVRDGNLVTSRTPDDLPAFMQGILAALSESKATNA</sequence>
<protein>
    <submittedName>
        <fullName evidence="3">Type 1 glutamine amidotransferase domain-containing protein</fullName>
    </submittedName>
</protein>
<dbReference type="AlphaFoldDB" id="A0AAU7CS01"/>
<dbReference type="InterPro" id="IPR002818">
    <property type="entry name" value="DJ-1/PfpI"/>
</dbReference>
<evidence type="ECO:0000256" key="1">
    <source>
        <dbReference type="ARBA" id="ARBA00008542"/>
    </source>
</evidence>
<reference evidence="3" key="1">
    <citation type="submission" date="2024-05" db="EMBL/GenBank/DDBJ databases">
        <title>Planctomycetes of the genus Singulisphaera possess chitinolytic capabilities.</title>
        <authorList>
            <person name="Ivanova A."/>
        </authorList>
    </citation>
    <scope>NUCLEOTIDE SEQUENCE</scope>
    <source>
        <strain evidence="3">Ch08T</strain>
    </source>
</reference>
<dbReference type="EMBL" id="CP155447">
    <property type="protein sequence ID" value="XBH07902.1"/>
    <property type="molecule type" value="Genomic_DNA"/>
</dbReference>
<dbReference type="SUPFAM" id="SSF52317">
    <property type="entry name" value="Class I glutamine amidotransferase-like"/>
    <property type="match status" value="1"/>
</dbReference>
<dbReference type="Gene3D" id="3.40.50.880">
    <property type="match status" value="1"/>
</dbReference>
<dbReference type="NCBIfam" id="TIGR01382">
    <property type="entry name" value="PfpI"/>
    <property type="match status" value="1"/>
</dbReference>
<dbReference type="Pfam" id="PF01965">
    <property type="entry name" value="DJ-1_PfpI"/>
    <property type="match status" value="1"/>
</dbReference>